<proteinExistence type="predicted"/>
<evidence type="ECO:0000313" key="3">
    <source>
        <dbReference type="Proteomes" id="UP001516400"/>
    </source>
</evidence>
<feature type="chain" id="PRO_5044772300" evidence="1">
    <location>
        <begin position="19"/>
        <end position="254"/>
    </location>
</feature>
<accession>A0ABD2MZ62</accession>
<comment type="caution">
    <text evidence="2">The sequence shown here is derived from an EMBL/GenBank/DDBJ whole genome shotgun (WGS) entry which is preliminary data.</text>
</comment>
<dbReference type="Proteomes" id="UP001516400">
    <property type="component" value="Unassembled WGS sequence"/>
</dbReference>
<evidence type="ECO:0000256" key="1">
    <source>
        <dbReference type="SAM" id="SignalP"/>
    </source>
</evidence>
<dbReference type="EMBL" id="JABFTP020000042">
    <property type="protein sequence ID" value="KAL3271659.1"/>
    <property type="molecule type" value="Genomic_DNA"/>
</dbReference>
<keyword evidence="1" id="KW-0732">Signal</keyword>
<keyword evidence="3" id="KW-1185">Reference proteome</keyword>
<name>A0ABD2MZ62_9CUCU</name>
<dbReference type="AlphaFoldDB" id="A0ABD2MZ62"/>
<feature type="signal peptide" evidence="1">
    <location>
        <begin position="1"/>
        <end position="18"/>
    </location>
</feature>
<sequence length="254" mass="27128">MWSLRPIILAILASTINARSMPAQILGANVGDLKAGLNTNIFSKLKEGANALMGITEAPQDSNKDTKDSSNHKLIGVNVLGLKAGIDTNLFDKDGPLAKMGEGFKELNEKSKNFFEKVGQDNAAFWNKVKTNLKNPADDSGSSLQVSFNTQGKSGGSLPMTIPFNPMAPNPMAPNPMAPYPMAPYPMAPNPMAPIQWPPILWPQSYGPQSNGPLSNGPQSNGSQSIISRILGIRWGHGTISSIFGTTASLRRLS</sequence>
<protein>
    <submittedName>
        <fullName evidence="2">Uncharacterized protein</fullName>
    </submittedName>
</protein>
<organism evidence="2 3">
    <name type="scientific">Cryptolaemus montrouzieri</name>
    <dbReference type="NCBI Taxonomy" id="559131"/>
    <lineage>
        <taxon>Eukaryota</taxon>
        <taxon>Metazoa</taxon>
        <taxon>Ecdysozoa</taxon>
        <taxon>Arthropoda</taxon>
        <taxon>Hexapoda</taxon>
        <taxon>Insecta</taxon>
        <taxon>Pterygota</taxon>
        <taxon>Neoptera</taxon>
        <taxon>Endopterygota</taxon>
        <taxon>Coleoptera</taxon>
        <taxon>Polyphaga</taxon>
        <taxon>Cucujiformia</taxon>
        <taxon>Coccinelloidea</taxon>
        <taxon>Coccinellidae</taxon>
        <taxon>Scymninae</taxon>
        <taxon>Scymnini</taxon>
        <taxon>Cryptolaemus</taxon>
    </lineage>
</organism>
<reference evidence="2 3" key="1">
    <citation type="journal article" date="2021" name="BMC Biol.">
        <title>Horizontally acquired antibacterial genes associated with adaptive radiation of ladybird beetles.</title>
        <authorList>
            <person name="Li H.S."/>
            <person name="Tang X.F."/>
            <person name="Huang Y.H."/>
            <person name="Xu Z.Y."/>
            <person name="Chen M.L."/>
            <person name="Du X.Y."/>
            <person name="Qiu B.Y."/>
            <person name="Chen P.T."/>
            <person name="Zhang W."/>
            <person name="Slipinski A."/>
            <person name="Escalona H.E."/>
            <person name="Waterhouse R.M."/>
            <person name="Zwick A."/>
            <person name="Pang H."/>
        </authorList>
    </citation>
    <scope>NUCLEOTIDE SEQUENCE [LARGE SCALE GENOMIC DNA]</scope>
    <source>
        <strain evidence="2">SYSU2018</strain>
    </source>
</reference>
<gene>
    <name evidence="2" type="ORF">HHI36_022133</name>
</gene>
<evidence type="ECO:0000313" key="2">
    <source>
        <dbReference type="EMBL" id="KAL3271659.1"/>
    </source>
</evidence>